<dbReference type="InterPro" id="IPR032675">
    <property type="entry name" value="LRR_dom_sf"/>
</dbReference>
<comment type="caution">
    <text evidence="7">The sequence shown here is derived from an EMBL/GenBank/DDBJ whole genome shotgun (WGS) entry which is preliminary data.</text>
</comment>
<evidence type="ECO:0000256" key="4">
    <source>
        <dbReference type="SAM" id="Phobius"/>
    </source>
</evidence>
<dbReference type="Gene3D" id="3.80.10.10">
    <property type="entry name" value="Ribonuclease Inhibitor"/>
    <property type="match status" value="3"/>
</dbReference>
<dbReference type="Pfam" id="PF23598">
    <property type="entry name" value="LRR_14"/>
    <property type="match status" value="1"/>
</dbReference>
<evidence type="ECO:0000256" key="2">
    <source>
        <dbReference type="ARBA" id="ARBA00022737"/>
    </source>
</evidence>
<dbReference type="AlphaFoldDB" id="A0A8S1F349"/>
<feature type="region of interest" description="Disordered" evidence="3">
    <location>
        <begin position="620"/>
        <end position="655"/>
    </location>
</feature>
<dbReference type="EMBL" id="CADEPM010000007">
    <property type="protein sequence ID" value="CAB3408274.1"/>
    <property type="molecule type" value="Genomic_DNA"/>
</dbReference>
<dbReference type="OrthoDB" id="6363818at2759"/>
<gene>
    <name evidence="7" type="ORF">CBOVIS_LOCUS10072</name>
</gene>
<evidence type="ECO:0000256" key="5">
    <source>
        <dbReference type="SAM" id="SignalP"/>
    </source>
</evidence>
<dbReference type="SMART" id="SM00364">
    <property type="entry name" value="LRR_BAC"/>
    <property type="match status" value="3"/>
</dbReference>
<reference evidence="7 8" key="1">
    <citation type="submission" date="2020-04" db="EMBL/GenBank/DDBJ databases">
        <authorList>
            <person name="Laetsch R D."/>
            <person name="Stevens L."/>
            <person name="Kumar S."/>
            <person name="Blaxter L. M."/>
        </authorList>
    </citation>
    <scope>NUCLEOTIDE SEQUENCE [LARGE SCALE GENOMIC DNA]</scope>
</reference>
<dbReference type="PROSITE" id="PS51257">
    <property type="entry name" value="PROKAR_LIPOPROTEIN"/>
    <property type="match status" value="1"/>
</dbReference>
<evidence type="ECO:0000313" key="7">
    <source>
        <dbReference type="EMBL" id="CAB3408274.1"/>
    </source>
</evidence>
<name>A0A8S1F349_9PELO</name>
<feature type="transmembrane region" description="Helical" evidence="4">
    <location>
        <begin position="588"/>
        <end position="611"/>
    </location>
</feature>
<keyword evidence="1" id="KW-0433">Leucine-rich repeat</keyword>
<keyword evidence="4" id="KW-1133">Transmembrane helix</keyword>
<keyword evidence="8" id="KW-1185">Reference proteome</keyword>
<evidence type="ECO:0000259" key="6">
    <source>
        <dbReference type="Pfam" id="PF23598"/>
    </source>
</evidence>
<dbReference type="Pfam" id="PF13855">
    <property type="entry name" value="LRR_8"/>
    <property type="match status" value="2"/>
</dbReference>
<feature type="chain" id="PRO_5035729972" description="Disease resistance R13L4/SHOC-2-like LRR domain-containing protein" evidence="5">
    <location>
        <begin position="19"/>
        <end position="655"/>
    </location>
</feature>
<dbReference type="PANTHER" id="PTHR24366:SF96">
    <property type="entry name" value="LEUCINE RICH REPEAT CONTAINING 53"/>
    <property type="match status" value="1"/>
</dbReference>
<dbReference type="InterPro" id="IPR001611">
    <property type="entry name" value="Leu-rich_rpt"/>
</dbReference>
<dbReference type="InterPro" id="IPR055414">
    <property type="entry name" value="LRR_R13L4/SHOC2-like"/>
</dbReference>
<feature type="signal peptide" evidence="5">
    <location>
        <begin position="1"/>
        <end position="18"/>
    </location>
</feature>
<accession>A0A8S1F349</accession>
<keyword evidence="2" id="KW-0677">Repeat</keyword>
<dbReference type="SUPFAM" id="SSF52058">
    <property type="entry name" value="L domain-like"/>
    <property type="match status" value="1"/>
</dbReference>
<evidence type="ECO:0000313" key="8">
    <source>
        <dbReference type="Proteomes" id="UP000494206"/>
    </source>
</evidence>
<evidence type="ECO:0000256" key="1">
    <source>
        <dbReference type="ARBA" id="ARBA00022614"/>
    </source>
</evidence>
<feature type="domain" description="Disease resistance R13L4/SHOC-2-like LRR" evidence="6">
    <location>
        <begin position="112"/>
        <end position="289"/>
    </location>
</feature>
<dbReference type="InterPro" id="IPR003591">
    <property type="entry name" value="Leu-rich_rpt_typical-subtyp"/>
</dbReference>
<dbReference type="PROSITE" id="PS51450">
    <property type="entry name" value="LRR"/>
    <property type="match status" value="5"/>
</dbReference>
<sequence>MRHVVAAVFPFVIGCLFAAGVPNCPDLDVLENQADLTQEQLNNLILCFCKPQKDDKVDISCLYGSNMDHLMKAADAVKKASLTTSKLSIQHMEFPDTGLPEVAKIAPKLESLDIQDCTGDDELTIADDSLNGLEDTMRNLTIQNCNLKSAPKAINRLNNLETLSLSNNKLESLEAETFDNKKQLSYLDVSGNFITQIEDGAFEPLTSLETLVIGDHNFINNTVVDEIGKLKALKTLDLSRADGIFEPPMKLFEEIPQIETLKLAGCSIASLEPGQFAILKKLRELDLRVNLIENMTAYAFDGLENVERLSLAGNYISNLEDDVFFGLSNLKDLDLGYNEIKTLPKGAFKPLTEKLKTLNLRHNPITELPSTGLSKLEKLSLAECGFTSLNKDGLKHYPKLEELDLTKCNISKIDKDVLDAQKDTLKRLSLRGNKLKTIPDFPKQLPNLEEIDVSSNPYVCDAELVHFYFSVDDRNKASRNNGKPFKVTNANETLCDRPYTLRNELVLALEPEQFQPYDESIDTTTTTTTTTTEASAVEESTTALKIPDLFVGGKTNDTLFKEEPRRDVYDLSKTDDTKGVYNNQKGTFAVAITIGAIVVVSLIVLAAVVLFMKKNRKVNADGANKSPNAKKQGKDAKIEDGMVEIELDSQPGSRR</sequence>
<dbReference type="Proteomes" id="UP000494206">
    <property type="component" value="Unassembled WGS sequence"/>
</dbReference>
<organism evidence="7 8">
    <name type="scientific">Caenorhabditis bovis</name>
    <dbReference type="NCBI Taxonomy" id="2654633"/>
    <lineage>
        <taxon>Eukaryota</taxon>
        <taxon>Metazoa</taxon>
        <taxon>Ecdysozoa</taxon>
        <taxon>Nematoda</taxon>
        <taxon>Chromadorea</taxon>
        <taxon>Rhabditida</taxon>
        <taxon>Rhabditina</taxon>
        <taxon>Rhabditomorpha</taxon>
        <taxon>Rhabditoidea</taxon>
        <taxon>Rhabditidae</taxon>
        <taxon>Peloderinae</taxon>
        <taxon>Caenorhabditis</taxon>
    </lineage>
</organism>
<dbReference type="PANTHER" id="PTHR24366">
    <property type="entry name" value="IG(IMMUNOGLOBULIN) AND LRR(LEUCINE RICH REPEAT) DOMAINS"/>
    <property type="match status" value="1"/>
</dbReference>
<keyword evidence="4" id="KW-0472">Membrane</keyword>
<keyword evidence="5" id="KW-0732">Signal</keyword>
<keyword evidence="4" id="KW-0812">Transmembrane</keyword>
<dbReference type="SMART" id="SM00369">
    <property type="entry name" value="LRR_TYP"/>
    <property type="match status" value="8"/>
</dbReference>
<protein>
    <recommendedName>
        <fullName evidence="6">Disease resistance R13L4/SHOC-2-like LRR domain-containing protein</fullName>
    </recommendedName>
</protein>
<proteinExistence type="predicted"/>
<dbReference type="SMART" id="SM00365">
    <property type="entry name" value="LRR_SD22"/>
    <property type="match status" value="6"/>
</dbReference>
<dbReference type="FunFam" id="3.80.10.10:FF:001164">
    <property type="entry name" value="GH01279p"/>
    <property type="match status" value="1"/>
</dbReference>
<evidence type="ECO:0000256" key="3">
    <source>
        <dbReference type="SAM" id="MobiDB-lite"/>
    </source>
</evidence>